<organism evidence="3 4">
    <name type="scientific">Cytospora paraplurivora</name>
    <dbReference type="NCBI Taxonomy" id="2898453"/>
    <lineage>
        <taxon>Eukaryota</taxon>
        <taxon>Fungi</taxon>
        <taxon>Dikarya</taxon>
        <taxon>Ascomycota</taxon>
        <taxon>Pezizomycotina</taxon>
        <taxon>Sordariomycetes</taxon>
        <taxon>Sordariomycetidae</taxon>
        <taxon>Diaporthales</taxon>
        <taxon>Cytosporaceae</taxon>
        <taxon>Cytospora</taxon>
    </lineage>
</organism>
<feature type="transmembrane region" description="Helical" evidence="2">
    <location>
        <begin position="439"/>
        <end position="461"/>
    </location>
</feature>
<name>A0AAN9U637_9PEZI</name>
<protein>
    <submittedName>
        <fullName evidence="3">Uncharacterized protein</fullName>
    </submittedName>
</protein>
<dbReference type="EMBL" id="JAJSPL020000019">
    <property type="protein sequence ID" value="KAK7740716.1"/>
    <property type="molecule type" value="Genomic_DNA"/>
</dbReference>
<proteinExistence type="predicted"/>
<feature type="transmembrane region" description="Helical" evidence="2">
    <location>
        <begin position="122"/>
        <end position="142"/>
    </location>
</feature>
<sequence>MASKASAMTASGDNVQHAVHLGTWTNWAHGPILGVTLTLESRYGLLLLSFTATFVGFVASRSWRIITLVFHRIYSTPEPRDALHHQRQVVLRNSSSAATTFWTTIQLAWAWRGEANRYIARTLPTILSAALAFCAFTVAGGFTSSISSSIGNDVLLEGSQCGKVNGSALNIDTLSVIYPWVSQNMNNAANYAQQCYSENATGVLDSNGTAWIEPSDIVPIPEILPSDGDLLISFLSGNGIYFLDQGEDPWYRAFVPSTPLHFAGGVRTLYTPEDTASPLGCVERYQYFNSNRDCGNLTGFADALTSALPLFHEVTSDVWSGVAQNHTLDAVANRFNVFQNILQSSSDLYDLLNALGSSSLLSQQHLAQGFMGSLPENQWKLDATHWFSMRMASLQAAFVNYAHGPTDESLLPYIEWPANKYARTICSNQKILSTDYTSLSLFGLYFTYITGILIIVVSYIIEPVLSILHARKRYEEYKFLEWSADATLQLQRLAYQGLGSERWSNYTDTIPKTRPAYFLADLALAYPQGRGDAGEEETKRPAQTTDDGSTVSASDVSHVTQDLDLSHRTPQPGSSPPSEPLAHRVSPMARQPDHVDEVSPIDVVD</sequence>
<evidence type="ECO:0000313" key="4">
    <source>
        <dbReference type="Proteomes" id="UP001320245"/>
    </source>
</evidence>
<feature type="region of interest" description="Disordered" evidence="1">
    <location>
        <begin position="529"/>
        <end position="605"/>
    </location>
</feature>
<reference evidence="3 4" key="1">
    <citation type="journal article" date="2023" name="PLoS ONE">
        <title>Cytospora paraplurivora sp. nov. isolated from orchards with fruit tree decline syndrome in Ontario, Canada.</title>
        <authorList>
            <person name="Ilyukhin E."/>
            <person name="Nguyen H.D.T."/>
            <person name="Castle A.J."/>
            <person name="Ellouze W."/>
        </authorList>
    </citation>
    <scope>NUCLEOTIDE SEQUENCE [LARGE SCALE GENOMIC DNA]</scope>
    <source>
        <strain evidence="3 4">FDS-564</strain>
    </source>
</reference>
<keyword evidence="2" id="KW-0812">Transmembrane</keyword>
<comment type="caution">
    <text evidence="3">The sequence shown here is derived from an EMBL/GenBank/DDBJ whole genome shotgun (WGS) entry which is preliminary data.</text>
</comment>
<evidence type="ECO:0000313" key="3">
    <source>
        <dbReference type="EMBL" id="KAK7740716.1"/>
    </source>
</evidence>
<keyword evidence="2" id="KW-1133">Transmembrane helix</keyword>
<feature type="compositionally biased region" description="Polar residues" evidence="1">
    <location>
        <begin position="541"/>
        <end position="560"/>
    </location>
</feature>
<feature type="transmembrane region" description="Helical" evidence="2">
    <location>
        <begin position="43"/>
        <end position="63"/>
    </location>
</feature>
<evidence type="ECO:0000256" key="2">
    <source>
        <dbReference type="SAM" id="Phobius"/>
    </source>
</evidence>
<dbReference type="AlphaFoldDB" id="A0AAN9U637"/>
<dbReference type="Proteomes" id="UP001320245">
    <property type="component" value="Unassembled WGS sequence"/>
</dbReference>
<keyword evidence="4" id="KW-1185">Reference proteome</keyword>
<accession>A0AAN9U637</accession>
<gene>
    <name evidence="3" type="ORF">SLS53_005184</name>
</gene>
<keyword evidence="2" id="KW-0472">Membrane</keyword>
<evidence type="ECO:0000256" key="1">
    <source>
        <dbReference type="SAM" id="MobiDB-lite"/>
    </source>
</evidence>